<accession>M2U8L2</accession>
<protein>
    <submittedName>
        <fullName evidence="1">Uncharacterized protein</fullName>
    </submittedName>
</protein>
<reference evidence="2" key="2">
    <citation type="journal article" date="2013" name="PLoS Genet.">
        <title>Comparative genome structure, secondary metabolite, and effector coding capacity across Cochliobolus pathogens.</title>
        <authorList>
            <person name="Condon B.J."/>
            <person name="Leng Y."/>
            <person name="Wu D."/>
            <person name="Bushley K.E."/>
            <person name="Ohm R.A."/>
            <person name="Otillar R."/>
            <person name="Martin J."/>
            <person name="Schackwitz W."/>
            <person name="Grimwood J."/>
            <person name="MohdZainudin N."/>
            <person name="Xue C."/>
            <person name="Wang R."/>
            <person name="Manning V.A."/>
            <person name="Dhillon B."/>
            <person name="Tu Z.J."/>
            <person name="Steffenson B.J."/>
            <person name="Salamov A."/>
            <person name="Sun H."/>
            <person name="Lowry S."/>
            <person name="LaButti K."/>
            <person name="Han J."/>
            <person name="Copeland A."/>
            <person name="Lindquist E."/>
            <person name="Barry K."/>
            <person name="Schmutz J."/>
            <person name="Baker S.E."/>
            <person name="Ciuffetti L.M."/>
            <person name="Grigoriev I.V."/>
            <person name="Zhong S."/>
            <person name="Turgeon B.G."/>
        </authorList>
    </citation>
    <scope>NUCLEOTIDE SEQUENCE [LARGE SCALE GENOMIC DNA]</scope>
    <source>
        <strain evidence="2">C5 / ATCC 48332 / race O</strain>
    </source>
</reference>
<gene>
    <name evidence="1" type="ORF">COCHEDRAFT_1019827</name>
</gene>
<dbReference type="Proteomes" id="UP000016936">
    <property type="component" value="Unassembled WGS sequence"/>
</dbReference>
<reference evidence="1 2" key="1">
    <citation type="journal article" date="2012" name="PLoS Pathog.">
        <title>Diverse lifestyles and strategies of plant pathogenesis encoded in the genomes of eighteen Dothideomycetes fungi.</title>
        <authorList>
            <person name="Ohm R.A."/>
            <person name="Feau N."/>
            <person name="Henrissat B."/>
            <person name="Schoch C.L."/>
            <person name="Horwitz B.A."/>
            <person name="Barry K.W."/>
            <person name="Condon B.J."/>
            <person name="Copeland A.C."/>
            <person name="Dhillon B."/>
            <person name="Glaser F."/>
            <person name="Hesse C.N."/>
            <person name="Kosti I."/>
            <person name="LaButti K."/>
            <person name="Lindquist E.A."/>
            <person name="Lucas S."/>
            <person name="Salamov A.A."/>
            <person name="Bradshaw R.E."/>
            <person name="Ciuffetti L."/>
            <person name="Hamelin R.C."/>
            <person name="Kema G.H.J."/>
            <person name="Lawrence C."/>
            <person name="Scott J.A."/>
            <person name="Spatafora J.W."/>
            <person name="Turgeon B.G."/>
            <person name="de Wit P.J.G.M."/>
            <person name="Zhong S."/>
            <person name="Goodwin S.B."/>
            <person name="Grigoriev I.V."/>
        </authorList>
    </citation>
    <scope>NUCLEOTIDE SEQUENCE [LARGE SCALE GENOMIC DNA]</scope>
    <source>
        <strain evidence="2">C5 / ATCC 48332 / race O</strain>
    </source>
</reference>
<sequence>MIEYATELPPALTRFGTLSKRSGSLSLLRRLAHNARNFHLSVITKYCVTSNKEFSP</sequence>
<evidence type="ECO:0000313" key="2">
    <source>
        <dbReference type="Proteomes" id="UP000016936"/>
    </source>
</evidence>
<organism evidence="1 2">
    <name type="scientific">Cochliobolus heterostrophus (strain C5 / ATCC 48332 / race O)</name>
    <name type="common">Southern corn leaf blight fungus</name>
    <name type="synonym">Bipolaris maydis</name>
    <dbReference type="NCBI Taxonomy" id="701091"/>
    <lineage>
        <taxon>Eukaryota</taxon>
        <taxon>Fungi</taxon>
        <taxon>Dikarya</taxon>
        <taxon>Ascomycota</taxon>
        <taxon>Pezizomycotina</taxon>
        <taxon>Dothideomycetes</taxon>
        <taxon>Pleosporomycetidae</taxon>
        <taxon>Pleosporales</taxon>
        <taxon>Pleosporineae</taxon>
        <taxon>Pleosporaceae</taxon>
        <taxon>Bipolaris</taxon>
    </lineage>
</organism>
<keyword evidence="2" id="KW-1185">Reference proteome</keyword>
<evidence type="ECO:0000313" key="1">
    <source>
        <dbReference type="EMBL" id="EMD94884.1"/>
    </source>
</evidence>
<name>M2U8L2_COCH5</name>
<dbReference type="AlphaFoldDB" id="M2U8L2"/>
<proteinExistence type="predicted"/>
<dbReference type="HOGENOM" id="CLU_3014036_0_0_1"/>
<dbReference type="EMBL" id="KB445571">
    <property type="protein sequence ID" value="EMD94884.1"/>
    <property type="molecule type" value="Genomic_DNA"/>
</dbReference>